<dbReference type="Pfam" id="PF00589">
    <property type="entry name" value="Phage_integrase"/>
    <property type="match status" value="1"/>
</dbReference>
<evidence type="ECO:0000313" key="9">
    <source>
        <dbReference type="Proteomes" id="UP001161580"/>
    </source>
</evidence>
<feature type="domain" description="Core-binding (CB)" evidence="7">
    <location>
        <begin position="249"/>
        <end position="327"/>
    </location>
</feature>
<dbReference type="SUPFAM" id="SSF56349">
    <property type="entry name" value="DNA breaking-rejoining enzymes"/>
    <property type="match status" value="1"/>
</dbReference>
<reference evidence="8" key="1">
    <citation type="submission" date="2022-03" db="EMBL/GenBank/DDBJ databases">
        <title>Fererhizobium litorale gen. nov., sp. nov., isolated from sandy sediments of the Sea of Japan seashore.</title>
        <authorList>
            <person name="Romanenko L."/>
            <person name="Kurilenko V."/>
            <person name="Otstavnykh N."/>
            <person name="Svetashev V."/>
            <person name="Tekutyeva L."/>
            <person name="Isaeva M."/>
            <person name="Mikhailov V."/>
        </authorList>
    </citation>
    <scope>NUCLEOTIDE SEQUENCE</scope>
    <source>
        <strain evidence="8">KMM 9576</strain>
    </source>
</reference>
<sequence>MVIKMARPTLRKGSGNAQFRKRVPTTLLPILRGKSLSVELPESAAPDSATISVATTISAEVVFSLRAPEGRLSRIRHAAATRQIEAFFEAAMRGPQDLSNQGVSGILGSIYRHLVAKHEANPPALYKPRPDDQPTDVWSEFDPWYDILHQADDLIAYRTAQGRRAAVAVLAPILDLDAFLASKAMILTDDTYARVVEGLPPTMGKAVGTLIDRARGDYSEDLVAKQFAAPPAPLTAKASNPTSSVGIVKTFDDLFERWKSERPRSASTLSTFRGHITRFSKFVVHDDPHRVERVDAQRWKDVLNAEGLKKISTTYLATFNALYRFGLENSETTGITRNPFDGVKIRQKAVAGTKRLPFTRAEVGMILNAARQESLAHLRWIPWLQAQTGARVAEIAQLWGSMIVKDDDGHPCIHITPAPDGGTLKNDVSERVVPIHPQVIADGFLEFVATRGNGPLFYGGRKGKAAVQLRDDQKHPSKGISNRVGAWVRGLGITDARKGPTHSFRHWFKSEMMRAEVSDKLADKIQGHSDRTDSSGYAHADTAMMLGAITKLDLKAIADSTPKAGPREL</sequence>
<dbReference type="GO" id="GO:0006310">
    <property type="term" value="P:DNA recombination"/>
    <property type="evidence" value="ECO:0007669"/>
    <property type="project" value="UniProtKB-KW"/>
</dbReference>
<dbReference type="PROSITE" id="PS51900">
    <property type="entry name" value="CB"/>
    <property type="match status" value="1"/>
</dbReference>
<dbReference type="InterPro" id="IPR013762">
    <property type="entry name" value="Integrase-like_cat_sf"/>
</dbReference>
<dbReference type="AlphaFoldDB" id="A0AAE3QJE2"/>
<dbReference type="GO" id="GO:0003677">
    <property type="term" value="F:DNA binding"/>
    <property type="evidence" value="ECO:0007669"/>
    <property type="project" value="UniProtKB-UniRule"/>
</dbReference>
<evidence type="ECO:0000256" key="2">
    <source>
        <dbReference type="ARBA" id="ARBA00022908"/>
    </source>
</evidence>
<keyword evidence="3 5" id="KW-0238">DNA-binding</keyword>
<dbReference type="RefSeq" id="WP_311788853.1">
    <property type="nucleotide sequence ID" value="NZ_JALDYY010000020.1"/>
</dbReference>
<organism evidence="8 9">
    <name type="scientific">Ferirhizobium litorale</name>
    <dbReference type="NCBI Taxonomy" id="2927786"/>
    <lineage>
        <taxon>Bacteria</taxon>
        <taxon>Pseudomonadati</taxon>
        <taxon>Pseudomonadota</taxon>
        <taxon>Alphaproteobacteria</taxon>
        <taxon>Hyphomicrobiales</taxon>
        <taxon>Rhizobiaceae</taxon>
        <taxon>Ferirhizobium</taxon>
    </lineage>
</organism>
<dbReference type="GO" id="GO:0015074">
    <property type="term" value="P:DNA integration"/>
    <property type="evidence" value="ECO:0007669"/>
    <property type="project" value="UniProtKB-KW"/>
</dbReference>
<gene>
    <name evidence="8" type="ORF">MRS75_23050</name>
</gene>
<evidence type="ECO:0000259" key="6">
    <source>
        <dbReference type="PROSITE" id="PS51898"/>
    </source>
</evidence>
<accession>A0AAE3QJE2</accession>
<keyword evidence="4" id="KW-0233">DNA recombination</keyword>
<keyword evidence="9" id="KW-1185">Reference proteome</keyword>
<dbReference type="PROSITE" id="PS51898">
    <property type="entry name" value="TYR_RECOMBINASE"/>
    <property type="match status" value="1"/>
</dbReference>
<dbReference type="EMBL" id="JALDYZ010000020">
    <property type="protein sequence ID" value="MDI7924938.1"/>
    <property type="molecule type" value="Genomic_DNA"/>
</dbReference>
<name>A0AAE3QJE2_9HYPH</name>
<evidence type="ECO:0000259" key="7">
    <source>
        <dbReference type="PROSITE" id="PS51900"/>
    </source>
</evidence>
<dbReference type="Gene3D" id="1.10.443.10">
    <property type="entry name" value="Intergrase catalytic core"/>
    <property type="match status" value="1"/>
</dbReference>
<comment type="caution">
    <text evidence="8">The sequence shown here is derived from an EMBL/GenBank/DDBJ whole genome shotgun (WGS) entry which is preliminary data.</text>
</comment>
<protein>
    <submittedName>
        <fullName evidence="8">Tyrosine-type recombinase/integrase</fullName>
    </submittedName>
</protein>
<feature type="domain" description="Tyr recombinase" evidence="6">
    <location>
        <begin position="353"/>
        <end position="550"/>
    </location>
</feature>
<evidence type="ECO:0000256" key="5">
    <source>
        <dbReference type="PROSITE-ProRule" id="PRU01248"/>
    </source>
</evidence>
<proteinExistence type="inferred from homology"/>
<dbReference type="CDD" id="cd01184">
    <property type="entry name" value="INT_C_like_1"/>
    <property type="match status" value="1"/>
</dbReference>
<dbReference type="PANTHER" id="PTHR30349:SF41">
    <property type="entry name" value="INTEGRASE_RECOMBINASE PROTEIN MJ0367-RELATED"/>
    <property type="match status" value="1"/>
</dbReference>
<evidence type="ECO:0000256" key="3">
    <source>
        <dbReference type="ARBA" id="ARBA00023125"/>
    </source>
</evidence>
<evidence type="ECO:0000256" key="1">
    <source>
        <dbReference type="ARBA" id="ARBA00008857"/>
    </source>
</evidence>
<comment type="similarity">
    <text evidence="1">Belongs to the 'phage' integrase family.</text>
</comment>
<dbReference type="InterPro" id="IPR002104">
    <property type="entry name" value="Integrase_catalytic"/>
</dbReference>
<dbReference type="PANTHER" id="PTHR30349">
    <property type="entry name" value="PHAGE INTEGRASE-RELATED"/>
    <property type="match status" value="1"/>
</dbReference>
<dbReference type="InterPro" id="IPR050090">
    <property type="entry name" value="Tyrosine_recombinase_XerCD"/>
</dbReference>
<dbReference type="InterPro" id="IPR044068">
    <property type="entry name" value="CB"/>
</dbReference>
<keyword evidence="2" id="KW-0229">DNA integration</keyword>
<dbReference type="InterPro" id="IPR011010">
    <property type="entry name" value="DNA_brk_join_enz"/>
</dbReference>
<evidence type="ECO:0000313" key="8">
    <source>
        <dbReference type="EMBL" id="MDI7924938.1"/>
    </source>
</evidence>
<dbReference type="Proteomes" id="UP001161580">
    <property type="component" value="Unassembled WGS sequence"/>
</dbReference>
<evidence type="ECO:0000256" key="4">
    <source>
        <dbReference type="ARBA" id="ARBA00023172"/>
    </source>
</evidence>